<sequence length="209" mass="23992">MKDFFFDRQSRKRALRKALLYLIEVWADIIRFQRKTLSLEIYVDELIKRFPGLSPDVLLSVKTSIGLFSEIADSMFLSNEEFEDELFLDNLSKIAEDDPLLAFELEIQVFALDYLTLLQNRYKEMLKSANWGKISELLNLLTSSKFQDNIDGLEKNILLLAGKIGFVTKIKTRKLLTGNSKLSENQIKDSLNEIIESAATALKSRSNTN</sequence>
<reference evidence="3 4" key="2">
    <citation type="journal article" date="2019" name="PLoS Negl. Trop. Dis.">
        <title>Revisiting the worldwide diversity of Leptospira species in the environment.</title>
        <authorList>
            <person name="Vincent A.T."/>
            <person name="Schiettekatte O."/>
            <person name="Bourhy P."/>
            <person name="Veyrier F.J."/>
            <person name="Picardeau M."/>
        </authorList>
    </citation>
    <scope>NUCLEOTIDE SEQUENCE [LARGE SCALE GENOMIC DNA]</scope>
    <source>
        <strain evidence="3">201702690</strain>
        <strain evidence="1 4">SSW18</strain>
    </source>
</reference>
<evidence type="ECO:0000313" key="3">
    <source>
        <dbReference type="Proteomes" id="UP000297273"/>
    </source>
</evidence>
<dbReference type="Proteomes" id="UP000297273">
    <property type="component" value="Unassembled WGS sequence"/>
</dbReference>
<reference evidence="2" key="1">
    <citation type="submission" date="2018-10" db="EMBL/GenBank/DDBJ databases">
        <authorList>
            <person name="Vincent A.T."/>
            <person name="Schiettekatte O."/>
            <person name="Bourhy P."/>
            <person name="Veyrier F.J."/>
            <person name="Picardeau M."/>
        </authorList>
    </citation>
    <scope>NUCLEOTIDE SEQUENCE</scope>
    <source>
        <strain evidence="2">201702690</strain>
    </source>
</reference>
<dbReference type="AlphaFoldDB" id="A0A5F1ZRP1"/>
<keyword evidence="3" id="KW-1185">Reference proteome</keyword>
<gene>
    <name evidence="1" type="ORF">EHO57_08340</name>
    <name evidence="2" type="ORF">EHQ53_15100</name>
</gene>
<name>A0A5F1ZRP1_9LEPT</name>
<comment type="caution">
    <text evidence="1">The sequence shown here is derived from an EMBL/GenBank/DDBJ whole genome shotgun (WGS) entry which is preliminary data.</text>
</comment>
<evidence type="ECO:0000313" key="1">
    <source>
        <dbReference type="EMBL" id="TGK01801.1"/>
    </source>
</evidence>
<evidence type="ECO:0000313" key="2">
    <source>
        <dbReference type="EMBL" id="TGL39408.1"/>
    </source>
</evidence>
<evidence type="ECO:0000313" key="4">
    <source>
        <dbReference type="Proteomes" id="UP000297946"/>
    </source>
</evidence>
<dbReference type="EMBL" id="RQER01000005">
    <property type="protein sequence ID" value="TGK01801.1"/>
    <property type="molecule type" value="Genomic_DNA"/>
</dbReference>
<accession>A0A5F1ZRP1</accession>
<protein>
    <submittedName>
        <fullName evidence="1">Uncharacterized protein</fullName>
    </submittedName>
</protein>
<dbReference type="Proteomes" id="UP000297946">
    <property type="component" value="Unassembled WGS sequence"/>
</dbReference>
<dbReference type="OrthoDB" id="346057at2"/>
<organism evidence="1 4">
    <name type="scientific">Leptospira langatensis</name>
    <dbReference type="NCBI Taxonomy" id="2484983"/>
    <lineage>
        <taxon>Bacteria</taxon>
        <taxon>Pseudomonadati</taxon>
        <taxon>Spirochaetota</taxon>
        <taxon>Spirochaetia</taxon>
        <taxon>Leptospirales</taxon>
        <taxon>Leptospiraceae</taxon>
        <taxon>Leptospira</taxon>
    </lineage>
</organism>
<dbReference type="RefSeq" id="WP_135646599.1">
    <property type="nucleotide sequence ID" value="NZ_RQER01000005.1"/>
</dbReference>
<proteinExistence type="predicted"/>
<dbReference type="EMBL" id="RQGC01000012">
    <property type="protein sequence ID" value="TGL39408.1"/>
    <property type="molecule type" value="Genomic_DNA"/>
</dbReference>